<dbReference type="Gene3D" id="3.40.50.450">
    <property type="match status" value="1"/>
</dbReference>
<evidence type="ECO:0000313" key="1">
    <source>
        <dbReference type="EMBL" id="MFE8700124.1"/>
    </source>
</evidence>
<name>A0ABW6K7E6_9BACI</name>
<reference evidence="1 2" key="1">
    <citation type="submission" date="2024-08" db="EMBL/GenBank/DDBJ databases">
        <title>Two novel Cytobacillus novel species.</title>
        <authorList>
            <person name="Liu G."/>
        </authorList>
    </citation>
    <scope>NUCLEOTIDE SEQUENCE [LARGE SCALE GENOMIC DNA]</scope>
    <source>
        <strain evidence="1 2">FJAT-54145</strain>
    </source>
</reference>
<dbReference type="Pfam" id="PF05014">
    <property type="entry name" value="Nuc_deoxyrib_tr"/>
    <property type="match status" value="1"/>
</dbReference>
<protein>
    <submittedName>
        <fullName evidence="1">Nucleoside 2-deoxyribosyltransferase</fullName>
    </submittedName>
</protein>
<accession>A0ABW6K7E6</accession>
<dbReference type="EMBL" id="JBIACK010000001">
    <property type="protein sequence ID" value="MFE8700124.1"/>
    <property type="molecule type" value="Genomic_DNA"/>
</dbReference>
<proteinExistence type="predicted"/>
<evidence type="ECO:0000313" key="2">
    <source>
        <dbReference type="Proteomes" id="UP001601059"/>
    </source>
</evidence>
<comment type="caution">
    <text evidence="1">The sequence shown here is derived from an EMBL/GenBank/DDBJ whole genome shotgun (WGS) entry which is preliminary data.</text>
</comment>
<dbReference type="SUPFAM" id="SSF52309">
    <property type="entry name" value="N-(deoxy)ribosyltransferase-like"/>
    <property type="match status" value="1"/>
</dbReference>
<gene>
    <name evidence="1" type="ORF">ACFYKX_05735</name>
</gene>
<sequence length="131" mass="14716">MKKFYIASGFTNKETVQQAATTLKSVGFVHTYDWTKNEKANTVEQLREIGTDELKAVKESDFILVILPGGNGTHVELGIALAAYKRVYLYAKNEEDFLNTTFYHVDGVVHLTGEMEIVMNHVIQAEQSMGK</sequence>
<dbReference type="RefSeq" id="WP_389358906.1">
    <property type="nucleotide sequence ID" value="NZ_JBIACK010000001.1"/>
</dbReference>
<dbReference type="Proteomes" id="UP001601059">
    <property type="component" value="Unassembled WGS sequence"/>
</dbReference>
<dbReference type="InterPro" id="IPR007710">
    <property type="entry name" value="Nucleoside_deoxyribTrfase"/>
</dbReference>
<organism evidence="1 2">
    <name type="scientific">Cytobacillus spartinae</name>
    <dbReference type="NCBI Taxonomy" id="3299023"/>
    <lineage>
        <taxon>Bacteria</taxon>
        <taxon>Bacillati</taxon>
        <taxon>Bacillota</taxon>
        <taxon>Bacilli</taxon>
        <taxon>Bacillales</taxon>
        <taxon>Bacillaceae</taxon>
        <taxon>Cytobacillus</taxon>
    </lineage>
</organism>
<keyword evidence="2" id="KW-1185">Reference proteome</keyword>